<evidence type="ECO:0000313" key="3">
    <source>
        <dbReference type="Proteomes" id="UP000320643"/>
    </source>
</evidence>
<dbReference type="InterPro" id="IPR026341">
    <property type="entry name" value="T9SS_type_B"/>
</dbReference>
<dbReference type="EMBL" id="VJVZ01000001">
    <property type="protein sequence ID" value="TRW27410.1"/>
    <property type="molecule type" value="Genomic_DNA"/>
</dbReference>
<comment type="caution">
    <text evidence="2">The sequence shown here is derived from an EMBL/GenBank/DDBJ whole genome shotgun (WGS) entry which is preliminary data.</text>
</comment>
<dbReference type="Proteomes" id="UP000320643">
    <property type="component" value="Unassembled WGS sequence"/>
</dbReference>
<dbReference type="RefSeq" id="WP_143371636.1">
    <property type="nucleotide sequence ID" value="NZ_VJVZ01000001.1"/>
</dbReference>
<dbReference type="NCBIfam" id="TIGR04131">
    <property type="entry name" value="Bac_Flav_CTERM"/>
    <property type="match status" value="1"/>
</dbReference>
<evidence type="ECO:0000256" key="1">
    <source>
        <dbReference type="SAM" id="Phobius"/>
    </source>
</evidence>
<reference evidence="2 3" key="1">
    <citation type="submission" date="2019-07" db="EMBL/GenBank/DDBJ databases">
        <title>Flavobacterium sp. nov., isolated from glacier ice.</title>
        <authorList>
            <person name="Liu Q."/>
            <person name="Xin Y.-H."/>
        </authorList>
    </citation>
    <scope>NUCLEOTIDE SEQUENCE [LARGE SCALE GENOMIC DNA]</scope>
    <source>
        <strain evidence="2 3">ZT4R6</strain>
    </source>
</reference>
<dbReference type="AlphaFoldDB" id="A0A552VAN0"/>
<proteinExistence type="predicted"/>
<gene>
    <name evidence="2" type="ORF">FMM05_01875</name>
</gene>
<name>A0A552VAN0_9FLAO</name>
<dbReference type="Pfam" id="PF13585">
    <property type="entry name" value="CHU_C"/>
    <property type="match status" value="1"/>
</dbReference>
<protein>
    <submittedName>
        <fullName evidence="2">T9SS type B sorting domain-containing protein</fullName>
    </submittedName>
</protein>
<organism evidence="2 3">
    <name type="scientific">Flavobacterium zepuense</name>
    <dbReference type="NCBI Taxonomy" id="2593302"/>
    <lineage>
        <taxon>Bacteria</taxon>
        <taxon>Pseudomonadati</taxon>
        <taxon>Bacteroidota</taxon>
        <taxon>Flavobacteriia</taxon>
        <taxon>Flavobacteriales</taxon>
        <taxon>Flavobacteriaceae</taxon>
        <taxon>Flavobacterium</taxon>
    </lineage>
</organism>
<keyword evidence="1" id="KW-0812">Transmembrane</keyword>
<evidence type="ECO:0000313" key="2">
    <source>
        <dbReference type="EMBL" id="TRW27410.1"/>
    </source>
</evidence>
<keyword evidence="1" id="KW-1133">Transmembrane helix</keyword>
<sequence length="1104" mass="118519">MKYLNNKTFAHDAILGLHRSIFILIFLLSGTALWAQALTLTVNATNQTCPGNGSLAFVVQNAQPNVPVIFTVYNLPDTTNPIYVGPNTSLPGQSAGNYKVVATQQGQPPSEANATIGSNLTPLTYTIEGTSANCGNDGIFTINVTSGNAVSYQISSGPVTVAPQPSNVFNNLPAGSYTIKVTDNCGTSVVIAQTLFSNSPVLAISPPQFPDIALPDCDHITISNSITHSNDLPINYPLTIAITVYPPGGGTPVIFNQTVTAGDPDTQAIQQIIPFYYDTDYYYDITVTDPCGTPYSLTNNLVRQQMFALGTLADAGCGQKLIVVIPTKYVGPYTITFVNPPAGFDPVAFNENYPGPFYGETTVFGEDGNAPPVGIYEFYIEDACGRTSSPHGLIEIVAPDVEPIGNAINLDCEDNLGELTIEVPSYILESVVITTAPAEYFDLYPGQNDISGNIIDDGTLEMGGLPPGEYHFTVQDTCGTVYTPDLIVQVPNYTTGQPSLVSRPDCVSGLGTLSIGHASAISSVIMTIAPPGFDQTLLPYDVSSNINSNGDFYMAGMLPGNYNFTIVTNCQTFTKPVGILGYSVTSNNVTHIPLCGTFNVDVQHTANSIAGVSYWLQKEIDATNDIWGHPVTGELFTGIYNAASAQALILGLNDNLPLYDTGHYRVMKTYRAFLNGSEGGNDKTCAEQLYDFNYYNTLVILGAESLTCSGTMADVQINAEGVTPLTFTITEKNGMPFTINNGSNNVFTNLDNATYTVYVSDPCGNSEPLTFNIADLPSLVSASIPPDLYACAGDGSGTGVFDLTQQDAAVLNVQDPSLYTVTYHSSLNDATTGANPLPLILTTASTMVYARVQYVANPSCVATSAFYIEVKNLITLSMQDEYRACEGENITITADPGYTSYVWSTGQTGQSISVTQPGAYTVTVSDAFQCPATKTVNVFVGAAPVISSIEVVDWTDHNNIITVIMEQNSNASIQNFEYSINGIDWQQSNVFTGLDPGKYEVYVRDANDCGNDGGIVYLLSYPKYFTPNGDGENETWRIKFSTAAEPGLIVYIYDRYGKLLTGFGANDVGWDGTYNGAVMPSTDYWFVVKRQNGKECRGHFAMIR</sequence>
<keyword evidence="1" id="KW-0472">Membrane</keyword>
<accession>A0A552VAN0</accession>
<feature type="transmembrane region" description="Helical" evidence="1">
    <location>
        <begin position="21"/>
        <end position="42"/>
    </location>
</feature>
<dbReference type="OrthoDB" id="1652165at2"/>
<keyword evidence="3" id="KW-1185">Reference proteome</keyword>